<reference evidence="1" key="1">
    <citation type="submission" date="2023-06" db="EMBL/GenBank/DDBJ databases">
        <title>Genome-scale phylogeny and comparative genomics of the fungal order Sordariales.</title>
        <authorList>
            <consortium name="Lawrence Berkeley National Laboratory"/>
            <person name="Hensen N."/>
            <person name="Bonometti L."/>
            <person name="Westerberg I."/>
            <person name="Brannstrom I.O."/>
            <person name="Guillou S."/>
            <person name="Cros-Aarteil S."/>
            <person name="Calhoun S."/>
            <person name="Haridas S."/>
            <person name="Kuo A."/>
            <person name="Mondo S."/>
            <person name="Pangilinan J."/>
            <person name="Riley R."/>
            <person name="LaButti K."/>
            <person name="Andreopoulos B."/>
            <person name="Lipzen A."/>
            <person name="Chen C."/>
            <person name="Yanf M."/>
            <person name="Daum C."/>
            <person name="Ng V."/>
            <person name="Clum A."/>
            <person name="Steindorff A."/>
            <person name="Ohm R."/>
            <person name="Martin F."/>
            <person name="Silar P."/>
            <person name="Natvig D."/>
            <person name="Lalanne C."/>
            <person name="Gautier V."/>
            <person name="Ament-velasquez S.L."/>
            <person name="Kruys A."/>
            <person name="Hutchinson M.I."/>
            <person name="Powell A.J."/>
            <person name="Barry K."/>
            <person name="Miller A.N."/>
            <person name="Grigoriev I.V."/>
            <person name="Debuchy R."/>
            <person name="Gladieux P."/>
            <person name="Thoren M.H."/>
            <person name="Johannesson H."/>
        </authorList>
    </citation>
    <scope>NUCLEOTIDE SEQUENCE</scope>
    <source>
        <strain evidence="1">SMH3187-1</strain>
    </source>
</reference>
<keyword evidence="2" id="KW-1185">Reference proteome</keyword>
<comment type="caution">
    <text evidence="1">The sequence shown here is derived from an EMBL/GenBank/DDBJ whole genome shotgun (WGS) entry which is preliminary data.</text>
</comment>
<gene>
    <name evidence="1" type="ORF">B0T18DRAFT_394018</name>
</gene>
<dbReference type="Proteomes" id="UP001172155">
    <property type="component" value="Unassembled WGS sequence"/>
</dbReference>
<name>A0AA40K0G9_9PEZI</name>
<organism evidence="1 2">
    <name type="scientific">Schizothecium vesticola</name>
    <dbReference type="NCBI Taxonomy" id="314040"/>
    <lineage>
        <taxon>Eukaryota</taxon>
        <taxon>Fungi</taxon>
        <taxon>Dikarya</taxon>
        <taxon>Ascomycota</taxon>
        <taxon>Pezizomycotina</taxon>
        <taxon>Sordariomycetes</taxon>
        <taxon>Sordariomycetidae</taxon>
        <taxon>Sordariales</taxon>
        <taxon>Schizotheciaceae</taxon>
        <taxon>Schizothecium</taxon>
    </lineage>
</organism>
<proteinExistence type="predicted"/>
<dbReference type="AlphaFoldDB" id="A0AA40K0G9"/>
<dbReference type="EMBL" id="JAUKUD010000006">
    <property type="protein sequence ID" value="KAK0741420.1"/>
    <property type="molecule type" value="Genomic_DNA"/>
</dbReference>
<protein>
    <submittedName>
        <fullName evidence="1">Uncharacterized protein</fullName>
    </submittedName>
</protein>
<sequence length="151" mass="16767">MQAYVDLHSKLPKRSAQLVDLFGWAGLSGSGDLIDQINKVTLWDESKSRAFLTSVDALAAPNFKNKQTKLTTLTDKALKKLDVQADTIKKALEVGYSCDALVAYLVVKPSLVTTGTITVTDADSLFEYAHTQWPVAQYKERDMKGQDWARK</sequence>
<accession>A0AA40K0G9</accession>
<evidence type="ECO:0000313" key="1">
    <source>
        <dbReference type="EMBL" id="KAK0741420.1"/>
    </source>
</evidence>
<evidence type="ECO:0000313" key="2">
    <source>
        <dbReference type="Proteomes" id="UP001172155"/>
    </source>
</evidence>